<reference evidence="2" key="1">
    <citation type="journal article" date="2020" name="Stud. Mycol.">
        <title>101 Dothideomycetes genomes: a test case for predicting lifestyles and emergence of pathogens.</title>
        <authorList>
            <person name="Haridas S."/>
            <person name="Albert R."/>
            <person name="Binder M."/>
            <person name="Bloem J."/>
            <person name="Labutti K."/>
            <person name="Salamov A."/>
            <person name="Andreopoulos B."/>
            <person name="Baker S."/>
            <person name="Barry K."/>
            <person name="Bills G."/>
            <person name="Bluhm B."/>
            <person name="Cannon C."/>
            <person name="Castanera R."/>
            <person name="Culley D."/>
            <person name="Daum C."/>
            <person name="Ezra D."/>
            <person name="Gonzalez J."/>
            <person name="Henrissat B."/>
            <person name="Kuo A."/>
            <person name="Liang C."/>
            <person name="Lipzen A."/>
            <person name="Lutzoni F."/>
            <person name="Magnuson J."/>
            <person name="Mondo S."/>
            <person name="Nolan M."/>
            <person name="Ohm R."/>
            <person name="Pangilinan J."/>
            <person name="Park H.-J."/>
            <person name="Ramirez L."/>
            <person name="Alfaro M."/>
            <person name="Sun H."/>
            <person name="Tritt A."/>
            <person name="Yoshinaga Y."/>
            <person name="Zwiers L.-H."/>
            <person name="Turgeon B."/>
            <person name="Goodwin S."/>
            <person name="Spatafora J."/>
            <person name="Crous P."/>
            <person name="Grigoriev I."/>
        </authorList>
    </citation>
    <scope>NUCLEOTIDE SEQUENCE</scope>
    <source>
        <strain evidence="2">CBS 675.92</strain>
    </source>
</reference>
<keyword evidence="3" id="KW-1185">Reference proteome</keyword>
<feature type="region of interest" description="Disordered" evidence="1">
    <location>
        <begin position="137"/>
        <end position="171"/>
    </location>
</feature>
<evidence type="ECO:0000256" key="1">
    <source>
        <dbReference type="SAM" id="MobiDB-lite"/>
    </source>
</evidence>
<name>A0A6A5TE03_9PLEO</name>
<evidence type="ECO:0000313" key="2">
    <source>
        <dbReference type="EMBL" id="KAF1950993.1"/>
    </source>
</evidence>
<proteinExistence type="predicted"/>
<feature type="compositionally biased region" description="Pro residues" evidence="1">
    <location>
        <begin position="101"/>
        <end position="111"/>
    </location>
</feature>
<dbReference type="EMBL" id="ML977020">
    <property type="protein sequence ID" value="KAF1950993.1"/>
    <property type="molecule type" value="Genomic_DNA"/>
</dbReference>
<protein>
    <submittedName>
        <fullName evidence="2">Uncharacterized protein</fullName>
    </submittedName>
</protein>
<feature type="region of interest" description="Disordered" evidence="1">
    <location>
        <begin position="1"/>
        <end position="123"/>
    </location>
</feature>
<dbReference type="AlphaFoldDB" id="A0A6A5TE03"/>
<dbReference type="Proteomes" id="UP000800035">
    <property type="component" value="Unassembled WGS sequence"/>
</dbReference>
<evidence type="ECO:0000313" key="3">
    <source>
        <dbReference type="Proteomes" id="UP000800035"/>
    </source>
</evidence>
<feature type="compositionally biased region" description="Pro residues" evidence="1">
    <location>
        <begin position="33"/>
        <end position="45"/>
    </location>
</feature>
<feature type="compositionally biased region" description="Low complexity" evidence="1">
    <location>
        <begin position="16"/>
        <end position="32"/>
    </location>
</feature>
<gene>
    <name evidence="2" type="ORF">CC80DRAFT_553662</name>
</gene>
<organism evidence="2 3">
    <name type="scientific">Byssothecium circinans</name>
    <dbReference type="NCBI Taxonomy" id="147558"/>
    <lineage>
        <taxon>Eukaryota</taxon>
        <taxon>Fungi</taxon>
        <taxon>Dikarya</taxon>
        <taxon>Ascomycota</taxon>
        <taxon>Pezizomycotina</taxon>
        <taxon>Dothideomycetes</taxon>
        <taxon>Pleosporomycetidae</taxon>
        <taxon>Pleosporales</taxon>
        <taxon>Massarineae</taxon>
        <taxon>Massarinaceae</taxon>
        <taxon>Byssothecium</taxon>
    </lineage>
</organism>
<accession>A0A6A5TE03</accession>
<sequence>MSFNTPNPDKTPPLTPSTTSSSSSSAGTTRTPSTPPTPLTTPNPKPRLRSLHQPPTPPPQPTTYLEKLAQYVSPPQPKNERLRCLSEDPTPSKKLNKPTAYNPPSPSPPSSQPTAPAPQSDSESEYIYQSLPAATGGDIKKLLSNPPPQKLVRIERNPSNSPRPNPRKMKFMSPGKKAEVLEAAKPLRTTVRGEDKGMGLIGWVLGREEVDTTRHAFVDVGMRERTRGREGVRMRVVELQREKERKGMGVGVGSRVGSLVDGIAEFGFENVVGMITSDDDDI</sequence>